<keyword evidence="4" id="KW-1185">Reference proteome</keyword>
<evidence type="ECO:0000256" key="1">
    <source>
        <dbReference type="SAM" id="Coils"/>
    </source>
</evidence>
<feature type="coiled-coil region" evidence="1">
    <location>
        <begin position="337"/>
        <end position="364"/>
    </location>
</feature>
<accession>A0A7J0H834</accession>
<dbReference type="EMBL" id="BJWL01000027">
    <property type="protein sequence ID" value="GFZ19131.1"/>
    <property type="molecule type" value="Genomic_DNA"/>
</dbReference>
<feature type="region of interest" description="Disordered" evidence="2">
    <location>
        <begin position="254"/>
        <end position="275"/>
    </location>
</feature>
<proteinExistence type="predicted"/>
<dbReference type="Proteomes" id="UP000585474">
    <property type="component" value="Unassembled WGS sequence"/>
</dbReference>
<reference evidence="3 4" key="1">
    <citation type="submission" date="2019-07" db="EMBL/GenBank/DDBJ databases">
        <title>De Novo Assembly of kiwifruit Actinidia rufa.</title>
        <authorList>
            <person name="Sugita-Konishi S."/>
            <person name="Sato K."/>
            <person name="Mori E."/>
            <person name="Abe Y."/>
            <person name="Kisaki G."/>
            <person name="Hamano K."/>
            <person name="Suezawa K."/>
            <person name="Otani M."/>
            <person name="Fukuda T."/>
            <person name="Manabe T."/>
            <person name="Gomi K."/>
            <person name="Tabuchi M."/>
            <person name="Akimitsu K."/>
            <person name="Kataoka I."/>
        </authorList>
    </citation>
    <scope>NUCLEOTIDE SEQUENCE [LARGE SCALE GENOMIC DNA]</scope>
    <source>
        <strain evidence="4">cv. Fuchu</strain>
    </source>
</reference>
<dbReference type="AlphaFoldDB" id="A0A7J0H834"/>
<name>A0A7J0H834_9ERIC</name>
<gene>
    <name evidence="3" type="ORF">Acr_27g0008700</name>
</gene>
<dbReference type="OrthoDB" id="1750920at2759"/>
<evidence type="ECO:0000313" key="4">
    <source>
        <dbReference type="Proteomes" id="UP000585474"/>
    </source>
</evidence>
<protein>
    <submittedName>
        <fullName evidence="3">Uncharacterized protein</fullName>
    </submittedName>
</protein>
<evidence type="ECO:0000256" key="2">
    <source>
        <dbReference type="SAM" id="MobiDB-lite"/>
    </source>
</evidence>
<keyword evidence="1" id="KW-0175">Coiled coil</keyword>
<sequence length="398" mass="44425">MSSGTDGLRARPVVAAGRDPHPSKVSVNFVRIVLAVDTLMQILDKPFNDKDLLHVYTIVRPKKEPSNPFYEGNHYLRLRKPDQPQMRLVIGNPYKDLFLDEFVWVSGTWEFRARDDGMSSFPSSFSYTSPDPIDSEEDEGEEVVSQLVLNRRLGRVISAVELEDPALPISISSSDNEHLDDLALALPQFMREVKAVEPNLGEANIIRFRNLNKTTPAAGPLPWQLFLSLNKQLIPIVELAEAIVRVPMSSVEAPPLGKRKGKEVSLSTPKRLKQKTGETSSVAAPAFWKPEFSACELTRPGEHYDFGTFGVVLPRLSFSSAFGLQSLQRAMVILDRMAEHLIELKKTKKKTSNLESKLKKARLALADVDQLKAHLTAAAEQSRPGTLAMRLNLFLFVT</sequence>
<evidence type="ECO:0000313" key="3">
    <source>
        <dbReference type="EMBL" id="GFZ19131.1"/>
    </source>
</evidence>
<comment type="caution">
    <text evidence="3">The sequence shown here is derived from an EMBL/GenBank/DDBJ whole genome shotgun (WGS) entry which is preliminary data.</text>
</comment>
<organism evidence="3 4">
    <name type="scientific">Actinidia rufa</name>
    <dbReference type="NCBI Taxonomy" id="165716"/>
    <lineage>
        <taxon>Eukaryota</taxon>
        <taxon>Viridiplantae</taxon>
        <taxon>Streptophyta</taxon>
        <taxon>Embryophyta</taxon>
        <taxon>Tracheophyta</taxon>
        <taxon>Spermatophyta</taxon>
        <taxon>Magnoliopsida</taxon>
        <taxon>eudicotyledons</taxon>
        <taxon>Gunneridae</taxon>
        <taxon>Pentapetalae</taxon>
        <taxon>asterids</taxon>
        <taxon>Ericales</taxon>
        <taxon>Actinidiaceae</taxon>
        <taxon>Actinidia</taxon>
    </lineage>
</organism>